<evidence type="ECO:0000313" key="2">
    <source>
        <dbReference type="Proteomes" id="UP001379533"/>
    </source>
</evidence>
<gene>
    <name evidence="1" type="ORF">LZC95_06940</name>
</gene>
<proteinExistence type="predicted"/>
<name>A0ABZ2KD62_9BACT</name>
<dbReference type="RefSeq" id="WP_394847190.1">
    <property type="nucleotide sequence ID" value="NZ_CP089982.1"/>
</dbReference>
<evidence type="ECO:0000313" key="1">
    <source>
        <dbReference type="EMBL" id="WXA96573.1"/>
    </source>
</evidence>
<organism evidence="1 2">
    <name type="scientific">Pendulispora brunnea</name>
    <dbReference type="NCBI Taxonomy" id="2905690"/>
    <lineage>
        <taxon>Bacteria</taxon>
        <taxon>Pseudomonadati</taxon>
        <taxon>Myxococcota</taxon>
        <taxon>Myxococcia</taxon>
        <taxon>Myxococcales</taxon>
        <taxon>Sorangiineae</taxon>
        <taxon>Pendulisporaceae</taxon>
        <taxon>Pendulispora</taxon>
    </lineage>
</organism>
<dbReference type="SUPFAM" id="SSF63825">
    <property type="entry name" value="YWTD domain"/>
    <property type="match status" value="1"/>
</dbReference>
<dbReference type="EMBL" id="CP089982">
    <property type="protein sequence ID" value="WXA96573.1"/>
    <property type="molecule type" value="Genomic_DNA"/>
</dbReference>
<keyword evidence="2" id="KW-1185">Reference proteome</keyword>
<dbReference type="Proteomes" id="UP001379533">
    <property type="component" value="Chromosome"/>
</dbReference>
<accession>A0ABZ2KD62</accession>
<protein>
    <submittedName>
        <fullName evidence="1">Uncharacterized protein</fullName>
    </submittedName>
</protein>
<sequence length="368" mass="38055">MMGRRSWGLIFVVFAGCADAGGHASSQDSTGGLALEAASGARLIVAGGNGVRIWDDATGITADVAPDAALAGIDGPASGVALDADTLLVTSSGASAVYRFEGASTLGDGATPASAVPTSAFGGTLSALSLQVDGRGSLWIQSGSRIRVLPRNAAAPSASFSHPWQGLEGMAYDEASDTLYGGQIQGAGLLAWTHASSRTGDAGSDYRLADVSAWHLKLAGGRLFGSSYSNPVVIWNDISTVTGPKAPDVQLTGLCDEGGVHGEIRYLTVHDDTLVVIHQARVNDELTEKVCLFHDAHALSGLRAPDAVARHDLRSSVYYDKAQLTGDGHLFVRDKTGIAIFKDATTAPVFVTRLTNGMTDAADFVVLE</sequence>
<reference evidence="1 2" key="1">
    <citation type="submission" date="2021-12" db="EMBL/GenBank/DDBJ databases">
        <title>Discovery of the Pendulisporaceae a myxobacterial family with distinct sporulation behavior and unique specialized metabolism.</title>
        <authorList>
            <person name="Garcia R."/>
            <person name="Popoff A."/>
            <person name="Bader C.D."/>
            <person name="Loehr J."/>
            <person name="Walesch S."/>
            <person name="Walt C."/>
            <person name="Boldt J."/>
            <person name="Bunk B."/>
            <person name="Haeckl F.J.F.P.J."/>
            <person name="Gunesch A.P."/>
            <person name="Birkelbach J."/>
            <person name="Nuebel U."/>
            <person name="Pietschmann T."/>
            <person name="Bach T."/>
            <person name="Mueller R."/>
        </authorList>
    </citation>
    <scope>NUCLEOTIDE SEQUENCE [LARGE SCALE GENOMIC DNA]</scope>
    <source>
        <strain evidence="1 2">MSr12523</strain>
    </source>
</reference>
<dbReference type="PROSITE" id="PS51257">
    <property type="entry name" value="PROKAR_LIPOPROTEIN"/>
    <property type="match status" value="1"/>
</dbReference>